<evidence type="ECO:0000256" key="1">
    <source>
        <dbReference type="ARBA" id="ARBA00013279"/>
    </source>
</evidence>
<dbReference type="EMBL" id="HE806325">
    <property type="protein sequence ID" value="CCH63033.1"/>
    <property type="molecule type" value="Genomic_DNA"/>
</dbReference>
<keyword evidence="3" id="KW-0732">Signal</keyword>
<evidence type="ECO:0000256" key="2">
    <source>
        <dbReference type="ARBA" id="ARBA00022801"/>
    </source>
</evidence>
<keyword evidence="2" id="KW-0378">Hydrolase</keyword>
<dbReference type="GO" id="GO:0004806">
    <property type="term" value="F:triacylglycerol lipase activity"/>
    <property type="evidence" value="ECO:0007669"/>
    <property type="project" value="UniProtKB-EC"/>
</dbReference>
<reference evidence="5 6" key="1">
    <citation type="journal article" date="2011" name="Proc. Natl. Acad. Sci. U.S.A.">
        <title>Evolutionary erosion of yeast sex chromosomes by mating-type switching accidents.</title>
        <authorList>
            <person name="Gordon J.L."/>
            <person name="Armisen D."/>
            <person name="Proux-Wera E."/>
            <person name="Oheigeartaigh S.S."/>
            <person name="Byrne K.P."/>
            <person name="Wolfe K.H."/>
        </authorList>
    </citation>
    <scope>NUCLEOTIDE SEQUENCE [LARGE SCALE GENOMIC DNA]</scope>
    <source>
        <strain evidence="6">ATCC 34711 / CBS 6284 / DSM 70876 / NBRC 10599 / NRRL Y-10934 / UCD 77-7</strain>
    </source>
</reference>
<organism evidence="5 6">
    <name type="scientific">Henningerozyma blattae (strain ATCC 34711 / CBS 6284 / DSM 70876 / NBRC 10599 / NRRL Y-10934 / UCD 77-7)</name>
    <name type="common">Yeast</name>
    <name type="synonym">Tetrapisispora blattae</name>
    <dbReference type="NCBI Taxonomy" id="1071380"/>
    <lineage>
        <taxon>Eukaryota</taxon>
        <taxon>Fungi</taxon>
        <taxon>Dikarya</taxon>
        <taxon>Ascomycota</taxon>
        <taxon>Saccharomycotina</taxon>
        <taxon>Saccharomycetes</taxon>
        <taxon>Saccharomycetales</taxon>
        <taxon>Saccharomycetaceae</taxon>
        <taxon>Henningerozyma</taxon>
    </lineage>
</organism>
<evidence type="ECO:0000313" key="6">
    <source>
        <dbReference type="Proteomes" id="UP000002866"/>
    </source>
</evidence>
<accession>I2H9I1</accession>
<evidence type="ECO:0000313" key="5">
    <source>
        <dbReference type="EMBL" id="CCH63033.1"/>
    </source>
</evidence>
<dbReference type="GO" id="GO:0006629">
    <property type="term" value="P:lipid metabolic process"/>
    <property type="evidence" value="ECO:0007669"/>
    <property type="project" value="InterPro"/>
</dbReference>
<dbReference type="GeneID" id="14498199"/>
<dbReference type="CDD" id="cd00519">
    <property type="entry name" value="Lipase_3"/>
    <property type="match status" value="1"/>
</dbReference>
<dbReference type="Pfam" id="PF01764">
    <property type="entry name" value="Lipase_3"/>
    <property type="match status" value="1"/>
</dbReference>
<dbReference type="RefSeq" id="XP_004182552.1">
    <property type="nucleotide sequence ID" value="XM_004182504.1"/>
</dbReference>
<dbReference type="EC" id="3.1.1.3" evidence="1"/>
<dbReference type="InterPro" id="IPR002921">
    <property type="entry name" value="Fungal_lipase-type"/>
</dbReference>
<dbReference type="InParanoid" id="I2H9I1"/>
<dbReference type="PANTHER" id="PTHR46640">
    <property type="entry name" value="TRIACYLGLYCEROL LIPASE, PUTATIVE (AFU_ORTHOLOGUE AFUA_6G06510)-RELATED"/>
    <property type="match status" value="1"/>
</dbReference>
<dbReference type="AlphaFoldDB" id="I2H9I1"/>
<gene>
    <name evidence="5" type="primary">TBLA0J00330</name>
    <name evidence="5" type="ORF">TBLA_0J00330</name>
</gene>
<dbReference type="OMA" id="YEHRAYF"/>
<dbReference type="KEGG" id="tbl:TBLA_0J00330"/>
<feature type="signal peptide" evidence="3">
    <location>
        <begin position="1"/>
        <end position="22"/>
    </location>
</feature>
<dbReference type="FunCoup" id="I2H9I1">
    <property type="interactions" value="14"/>
</dbReference>
<feature type="chain" id="PRO_5003659908" description="triacylglycerol lipase" evidence="3">
    <location>
        <begin position="23"/>
        <end position="390"/>
    </location>
</feature>
<evidence type="ECO:0000256" key="3">
    <source>
        <dbReference type="SAM" id="SignalP"/>
    </source>
</evidence>
<proteinExistence type="predicted"/>
<protein>
    <recommendedName>
        <fullName evidence="1">triacylglycerol lipase</fullName>
        <ecNumber evidence="1">3.1.1.3</ecNumber>
    </recommendedName>
</protein>
<dbReference type="HOGENOM" id="CLU_032957_3_0_1"/>
<feature type="domain" description="Fungal lipase-type" evidence="4">
    <location>
        <begin position="159"/>
        <end position="324"/>
    </location>
</feature>
<dbReference type="Gene3D" id="3.40.50.1820">
    <property type="entry name" value="alpha/beta hydrolase"/>
    <property type="match status" value="1"/>
</dbReference>
<dbReference type="InterPro" id="IPR029058">
    <property type="entry name" value="AB_hydrolase_fold"/>
</dbReference>
<sequence length="390" mass="45070">MNFLRLLTPLGLFLLLMYGILSRMVSEEEYALQISENSYNLESYEDDVNNNIYPTEILQDNELEPKHYIPPDFYISDYDYAKLVYFSKCCGLSNCIGEHGLREGLSLNEGACPSYINFCYDENVNPTVSRTRIELIMEADKGELGTGYVMVDHGRKVIVIAFRGSSTRQDWYSDFEIYPTRYVPGSMSEYIDLIRSGKIRPCKGCKMHRGFYRFKQSLGKHFLRKVEKIFAIYSDYNLVVTGHSLGAAIASMLGIELKLKGYNPLVLTYATPKMFNKEMKEWVNELFNIKKIHDKNLKRNRLDLKGGYYRVIHTGDYIPMLPPKFEEAGLEIFIKKLELPHLVGDLEYRGIEKTIIDGRLPGYAATNANKWLHTDEHRSYFISIQGCKNF</sequence>
<dbReference type="OrthoDB" id="406844at2759"/>
<evidence type="ECO:0000259" key="4">
    <source>
        <dbReference type="Pfam" id="PF01764"/>
    </source>
</evidence>
<dbReference type="SUPFAM" id="SSF53474">
    <property type="entry name" value="alpha/beta-Hydrolases"/>
    <property type="match status" value="1"/>
</dbReference>
<dbReference type="PANTHER" id="PTHR46640:SF3">
    <property type="entry name" value="LIPASE LIH1-RELATED"/>
    <property type="match status" value="1"/>
</dbReference>
<dbReference type="Proteomes" id="UP000002866">
    <property type="component" value="Chromosome 10"/>
</dbReference>
<keyword evidence="6" id="KW-1185">Reference proteome</keyword>
<dbReference type="InterPro" id="IPR051299">
    <property type="entry name" value="AB_hydrolase_lip/est"/>
</dbReference>
<dbReference type="eggNOG" id="KOG4569">
    <property type="taxonomic scope" value="Eukaryota"/>
</dbReference>
<name>I2H9I1_HENB6</name>